<feature type="domain" description="tRNA-specific 2-thiouridylase MnmA-like central" evidence="16">
    <location>
        <begin position="205"/>
        <end position="272"/>
    </location>
</feature>
<feature type="active site" description="Nucleophile" evidence="14">
    <location>
        <position position="100"/>
    </location>
</feature>
<evidence type="ECO:0000256" key="5">
    <source>
        <dbReference type="ARBA" id="ARBA00022490"/>
    </source>
</evidence>
<evidence type="ECO:0000256" key="3">
    <source>
        <dbReference type="ARBA" id="ARBA00011949"/>
    </source>
</evidence>
<comment type="similarity">
    <text evidence="2 14">Belongs to the MnmA/TRMU family.</text>
</comment>
<dbReference type="InterPro" id="IPR046885">
    <property type="entry name" value="MnmA-like_C"/>
</dbReference>
<evidence type="ECO:0000256" key="10">
    <source>
        <dbReference type="ARBA" id="ARBA00022840"/>
    </source>
</evidence>
<dbReference type="NCBIfam" id="TIGR00420">
    <property type="entry name" value="trmU"/>
    <property type="match status" value="1"/>
</dbReference>
<reference evidence="17 18" key="1">
    <citation type="journal article" date="2019" name="ISME J.">
        <title>Evolution in action: habitat transition from sediment to the pelagial leads to genome streamlining in Methylophilaceae.</title>
        <authorList>
            <person name="Salcher M."/>
            <person name="Schaefle D."/>
            <person name="Kaspar M."/>
            <person name="Neuenschwander S.M."/>
            <person name="Ghai R."/>
        </authorList>
    </citation>
    <scope>NUCLEOTIDE SEQUENCE [LARGE SCALE GENOMIC DNA]</scope>
    <source>
        <strain evidence="17 18">MMS-RI-1</strain>
    </source>
</reference>
<dbReference type="Pfam" id="PF20259">
    <property type="entry name" value="tRNA_Me_trans_M"/>
    <property type="match status" value="1"/>
</dbReference>
<feature type="binding site" evidence="14">
    <location>
        <position position="124"/>
    </location>
    <ligand>
        <name>ATP</name>
        <dbReference type="ChEBI" id="CHEBI:30616"/>
    </ligand>
</feature>
<evidence type="ECO:0000256" key="8">
    <source>
        <dbReference type="ARBA" id="ARBA00022694"/>
    </source>
</evidence>
<dbReference type="InterPro" id="IPR004506">
    <property type="entry name" value="MnmA-like"/>
</dbReference>
<dbReference type="InterPro" id="IPR014729">
    <property type="entry name" value="Rossmann-like_a/b/a_fold"/>
</dbReference>
<keyword evidence="12" id="KW-1015">Disulfide bond</keyword>
<proteinExistence type="inferred from homology"/>
<organism evidence="17 18">
    <name type="scientific">Candidatus Methylopumilus rimovensis</name>
    <dbReference type="NCBI Taxonomy" id="2588535"/>
    <lineage>
        <taxon>Bacteria</taxon>
        <taxon>Pseudomonadati</taxon>
        <taxon>Pseudomonadota</taxon>
        <taxon>Betaproteobacteria</taxon>
        <taxon>Nitrosomonadales</taxon>
        <taxon>Methylophilaceae</taxon>
        <taxon>Candidatus Methylopumilus</taxon>
    </lineage>
</organism>
<keyword evidence="8 14" id="KW-0819">tRNA processing</keyword>
<dbReference type="Proteomes" id="UP000312102">
    <property type="component" value="Chromosome"/>
</dbReference>
<protein>
    <recommendedName>
        <fullName evidence="4 14">tRNA-specific 2-thiouridylase MnmA</fullName>
        <ecNumber evidence="3 14">2.8.1.13</ecNumber>
    </recommendedName>
</protein>
<evidence type="ECO:0000256" key="9">
    <source>
        <dbReference type="ARBA" id="ARBA00022741"/>
    </source>
</evidence>
<dbReference type="GO" id="GO:0002143">
    <property type="term" value="P:tRNA wobble position uridine thiolation"/>
    <property type="evidence" value="ECO:0007669"/>
    <property type="project" value="TreeGrafter"/>
</dbReference>
<dbReference type="CDD" id="cd01998">
    <property type="entry name" value="MnmA_TRMU-like"/>
    <property type="match status" value="1"/>
</dbReference>
<dbReference type="HAMAP" id="MF_00144">
    <property type="entry name" value="tRNA_thiouridyl_MnmA"/>
    <property type="match status" value="1"/>
</dbReference>
<keyword evidence="18" id="KW-1185">Reference proteome</keyword>
<dbReference type="GO" id="GO:0005737">
    <property type="term" value="C:cytoplasm"/>
    <property type="evidence" value="ECO:0007669"/>
    <property type="project" value="UniProtKB-SubCell"/>
</dbReference>
<evidence type="ECO:0000256" key="2">
    <source>
        <dbReference type="ARBA" id="ARBA00006191"/>
    </source>
</evidence>
<evidence type="ECO:0000313" key="17">
    <source>
        <dbReference type="EMBL" id="QDD13770.1"/>
    </source>
</evidence>
<comment type="caution">
    <text evidence="14">Lacks conserved residue(s) required for the propagation of feature annotation.</text>
</comment>
<comment type="catalytic activity">
    <reaction evidence="13 14">
        <text>S-sulfanyl-L-cysteinyl-[protein] + uridine(34) in tRNA + AH2 + ATP = 2-thiouridine(34) in tRNA + L-cysteinyl-[protein] + A + AMP + diphosphate + H(+)</text>
        <dbReference type="Rhea" id="RHEA:47032"/>
        <dbReference type="Rhea" id="RHEA-COMP:10131"/>
        <dbReference type="Rhea" id="RHEA-COMP:11726"/>
        <dbReference type="Rhea" id="RHEA-COMP:11727"/>
        <dbReference type="Rhea" id="RHEA-COMP:11728"/>
        <dbReference type="ChEBI" id="CHEBI:13193"/>
        <dbReference type="ChEBI" id="CHEBI:15378"/>
        <dbReference type="ChEBI" id="CHEBI:17499"/>
        <dbReference type="ChEBI" id="CHEBI:29950"/>
        <dbReference type="ChEBI" id="CHEBI:30616"/>
        <dbReference type="ChEBI" id="CHEBI:33019"/>
        <dbReference type="ChEBI" id="CHEBI:61963"/>
        <dbReference type="ChEBI" id="CHEBI:65315"/>
        <dbReference type="ChEBI" id="CHEBI:87170"/>
        <dbReference type="ChEBI" id="CHEBI:456215"/>
        <dbReference type="EC" id="2.8.1.13"/>
    </reaction>
</comment>
<gene>
    <name evidence="14 17" type="primary">mnmA</name>
    <name evidence="17" type="ORF">FIT61_04925</name>
</gene>
<name>A0AAF1D7Q6_9PROT</name>
<dbReference type="Pfam" id="PF20258">
    <property type="entry name" value="tRNA_Me_trans_C"/>
    <property type="match status" value="1"/>
</dbReference>
<feature type="site" description="Interaction with tRNA" evidence="14">
    <location>
        <position position="341"/>
    </location>
</feature>
<feature type="binding site" evidence="14">
    <location>
        <position position="35"/>
    </location>
    <ligand>
        <name>ATP</name>
        <dbReference type="ChEBI" id="CHEBI:30616"/>
    </ligand>
</feature>
<keyword evidence="6 14" id="KW-0820">tRNA-binding</keyword>
<evidence type="ECO:0000256" key="7">
    <source>
        <dbReference type="ARBA" id="ARBA00022679"/>
    </source>
</evidence>
<feature type="domain" description="tRNA-specific 2-thiouridylase MnmA-like C-terminal" evidence="15">
    <location>
        <begin position="282"/>
        <end position="357"/>
    </location>
</feature>
<evidence type="ECO:0000256" key="12">
    <source>
        <dbReference type="ARBA" id="ARBA00023157"/>
    </source>
</evidence>
<keyword evidence="7 14" id="KW-0808">Transferase</keyword>
<keyword evidence="11 14" id="KW-0694">RNA-binding</keyword>
<dbReference type="FunFam" id="2.40.30.10:FF:000023">
    <property type="entry name" value="tRNA-specific 2-thiouridylase MnmA"/>
    <property type="match status" value="1"/>
</dbReference>
<accession>A0AAF1D7Q6</accession>
<feature type="region of interest" description="Interaction with tRNA" evidence="14">
    <location>
        <begin position="146"/>
        <end position="148"/>
    </location>
</feature>
<dbReference type="PANTHER" id="PTHR11933">
    <property type="entry name" value="TRNA 5-METHYLAMINOMETHYL-2-THIOURIDYLATE -METHYLTRANSFERASE"/>
    <property type="match status" value="1"/>
</dbReference>
<evidence type="ECO:0000259" key="16">
    <source>
        <dbReference type="Pfam" id="PF20259"/>
    </source>
</evidence>
<comment type="function">
    <text evidence="14">Catalyzes the 2-thiolation of uridine at the wobble position (U34) of tRNA, leading to the formation of s(2)U34.</text>
</comment>
<evidence type="ECO:0000256" key="6">
    <source>
        <dbReference type="ARBA" id="ARBA00022555"/>
    </source>
</evidence>
<dbReference type="Gene3D" id="2.40.30.10">
    <property type="entry name" value="Translation factors"/>
    <property type="match status" value="1"/>
</dbReference>
<dbReference type="SUPFAM" id="SSF52402">
    <property type="entry name" value="Adenine nucleotide alpha hydrolases-like"/>
    <property type="match status" value="1"/>
</dbReference>
<evidence type="ECO:0000256" key="4">
    <source>
        <dbReference type="ARBA" id="ARBA00013805"/>
    </source>
</evidence>
<evidence type="ECO:0000313" key="18">
    <source>
        <dbReference type="Proteomes" id="UP000312102"/>
    </source>
</evidence>
<evidence type="ECO:0000256" key="11">
    <source>
        <dbReference type="ARBA" id="ARBA00022884"/>
    </source>
</evidence>
<evidence type="ECO:0000256" key="13">
    <source>
        <dbReference type="ARBA" id="ARBA00051542"/>
    </source>
</evidence>
<dbReference type="PANTHER" id="PTHR11933:SF5">
    <property type="entry name" value="MITOCHONDRIAL TRNA-SPECIFIC 2-THIOURIDYLASE 1"/>
    <property type="match status" value="1"/>
</dbReference>
<dbReference type="AlphaFoldDB" id="A0AAF1D7Q6"/>
<keyword evidence="10 14" id="KW-0067">ATP-binding</keyword>
<dbReference type="EC" id="2.8.1.13" evidence="3 14"/>
<sequence>MKNNTVIVGLSGGVDSSVTALLLKNQGYKVVGLFMKNWEDDDDDEYCSSKQDLVDAASVADKIGIDIEVVNFSKEYKEKVFSEFINEIKNGRTPNPDILCNSEIKFNAFLNHAISMGADKIATGHYAQIKENDGLFSLLKAEDSTKDQSYFLYRLNQHQLSKSIFPLGTLLKKDVREIAKKEGLHNSDKKDSTGICFIGERPFTEFLNKYVENSPGPIKDEHGKTLAEHIGLMFYTLGQRQGLGIGGSKTSNGEPWFVVEKNIQENTLIVAQGHGHPLLFKDGLTAKKTHWIHGALPKKHWVYGAKTRYRQPDAPCEIDAIANESVEIFFGQKQWAITPGQSVVVYESNVCLGGAIIESAIDRAQVSSSEKTVAA</sequence>
<evidence type="ECO:0000259" key="15">
    <source>
        <dbReference type="Pfam" id="PF20258"/>
    </source>
</evidence>
<evidence type="ECO:0000256" key="14">
    <source>
        <dbReference type="HAMAP-Rule" id="MF_00144"/>
    </source>
</evidence>
<dbReference type="Gene3D" id="3.40.50.620">
    <property type="entry name" value="HUPs"/>
    <property type="match status" value="1"/>
</dbReference>
<dbReference type="GO" id="GO:0103016">
    <property type="term" value="F:tRNA-uridine 2-sulfurtransferase activity"/>
    <property type="evidence" value="ECO:0007669"/>
    <property type="project" value="UniProtKB-EC"/>
</dbReference>
<dbReference type="Pfam" id="PF03054">
    <property type="entry name" value="tRNA_Me_trans"/>
    <property type="match status" value="1"/>
</dbReference>
<feature type="site" description="Interaction with tRNA" evidence="14">
    <location>
        <position position="125"/>
    </location>
</feature>
<keyword evidence="5 14" id="KW-0963">Cytoplasm</keyword>
<evidence type="ECO:0000256" key="1">
    <source>
        <dbReference type="ARBA" id="ARBA00004496"/>
    </source>
</evidence>
<dbReference type="InterPro" id="IPR046884">
    <property type="entry name" value="MnmA-like_central"/>
</dbReference>
<feature type="region of interest" description="Interaction with target base in tRNA" evidence="14">
    <location>
        <begin position="95"/>
        <end position="97"/>
    </location>
</feature>
<dbReference type="FunFam" id="3.40.50.620:FF:000004">
    <property type="entry name" value="tRNA-specific 2-thiouridylase MnmA"/>
    <property type="match status" value="1"/>
</dbReference>
<dbReference type="Gene3D" id="2.30.30.280">
    <property type="entry name" value="Adenine nucleotide alpha hydrolases-like domains"/>
    <property type="match status" value="1"/>
</dbReference>
<dbReference type="NCBIfam" id="NF001138">
    <property type="entry name" value="PRK00143.1"/>
    <property type="match status" value="1"/>
</dbReference>
<feature type="region of interest" description="Interaction with tRNA" evidence="14">
    <location>
        <begin position="308"/>
        <end position="309"/>
    </location>
</feature>
<dbReference type="InterPro" id="IPR023382">
    <property type="entry name" value="MnmA-like_central_sf"/>
</dbReference>
<dbReference type="EMBL" id="CP040986">
    <property type="protein sequence ID" value="QDD13770.1"/>
    <property type="molecule type" value="Genomic_DNA"/>
</dbReference>
<feature type="binding site" evidence="14">
    <location>
        <begin position="9"/>
        <end position="16"/>
    </location>
    <ligand>
        <name>ATP</name>
        <dbReference type="ChEBI" id="CHEBI:30616"/>
    </ligand>
</feature>
<keyword evidence="9 14" id="KW-0547">Nucleotide-binding</keyword>
<dbReference type="KEGG" id="mrk:FIT61_04925"/>
<dbReference type="GO" id="GO:0000049">
    <property type="term" value="F:tRNA binding"/>
    <property type="evidence" value="ECO:0007669"/>
    <property type="project" value="UniProtKB-KW"/>
</dbReference>
<comment type="subcellular location">
    <subcellularLocation>
        <location evidence="1 14">Cytoplasm</location>
    </subcellularLocation>
</comment>
<feature type="active site" description="Cysteine persulfide intermediate" evidence="14">
    <location>
        <position position="196"/>
    </location>
</feature>
<dbReference type="FunFam" id="2.30.30.280:FF:000001">
    <property type="entry name" value="tRNA-specific 2-thiouridylase MnmA"/>
    <property type="match status" value="1"/>
</dbReference>
<dbReference type="GO" id="GO:0005524">
    <property type="term" value="F:ATP binding"/>
    <property type="evidence" value="ECO:0007669"/>
    <property type="project" value="UniProtKB-KW"/>
</dbReference>
<dbReference type="RefSeq" id="WP_139873677.1">
    <property type="nucleotide sequence ID" value="NZ_CP040985.1"/>
</dbReference>